<dbReference type="OrthoDB" id="5840389at2759"/>
<protein>
    <submittedName>
        <fullName evidence="1">Uncharacterized protein</fullName>
    </submittedName>
</protein>
<evidence type="ECO:0000313" key="2">
    <source>
        <dbReference type="Proteomes" id="UP000230423"/>
    </source>
</evidence>
<organism evidence="1 2">
    <name type="scientific">Teladorsagia circumcincta</name>
    <name type="common">Brown stomach worm</name>
    <name type="synonym">Ostertagia circumcincta</name>
    <dbReference type="NCBI Taxonomy" id="45464"/>
    <lineage>
        <taxon>Eukaryota</taxon>
        <taxon>Metazoa</taxon>
        <taxon>Ecdysozoa</taxon>
        <taxon>Nematoda</taxon>
        <taxon>Chromadorea</taxon>
        <taxon>Rhabditida</taxon>
        <taxon>Rhabditina</taxon>
        <taxon>Rhabditomorpha</taxon>
        <taxon>Strongyloidea</taxon>
        <taxon>Trichostrongylidae</taxon>
        <taxon>Teladorsagia</taxon>
    </lineage>
</organism>
<feature type="non-terminal residue" evidence="1">
    <location>
        <position position="87"/>
    </location>
</feature>
<reference evidence="1 2" key="1">
    <citation type="submission" date="2015-09" db="EMBL/GenBank/DDBJ databases">
        <title>Draft genome of the parasitic nematode Teladorsagia circumcincta isolate WARC Sus (inbred).</title>
        <authorList>
            <person name="Mitreva M."/>
        </authorList>
    </citation>
    <scope>NUCLEOTIDE SEQUENCE [LARGE SCALE GENOMIC DNA]</scope>
    <source>
        <strain evidence="1 2">S</strain>
    </source>
</reference>
<accession>A0A2G9TIA3</accession>
<name>A0A2G9TIA3_TELCI</name>
<dbReference type="EMBL" id="KZ364540">
    <property type="protein sequence ID" value="PIO57628.1"/>
    <property type="molecule type" value="Genomic_DNA"/>
</dbReference>
<sequence length="87" mass="9437">GAVIVDDKIHLWNPSVTLDANGPMSAFIVIDKKSGDVNEVIKRVVVDLKLPSSEEYGLIFEEPKAFLTPSNLSRVSHGFMLTVTAAP</sequence>
<keyword evidence="2" id="KW-1185">Reference proteome</keyword>
<proteinExistence type="predicted"/>
<feature type="non-terminal residue" evidence="1">
    <location>
        <position position="1"/>
    </location>
</feature>
<gene>
    <name evidence="1" type="ORF">TELCIR_20953</name>
</gene>
<evidence type="ECO:0000313" key="1">
    <source>
        <dbReference type="EMBL" id="PIO57628.1"/>
    </source>
</evidence>
<dbReference type="Proteomes" id="UP000230423">
    <property type="component" value="Unassembled WGS sequence"/>
</dbReference>
<dbReference type="AlphaFoldDB" id="A0A2G9TIA3"/>